<evidence type="ECO:0000256" key="2">
    <source>
        <dbReference type="ARBA" id="ARBA00022630"/>
    </source>
</evidence>
<evidence type="ECO:0000259" key="11">
    <source>
        <dbReference type="Pfam" id="PF01494"/>
    </source>
</evidence>
<keyword evidence="10" id="KW-0812">Transmembrane</keyword>
<dbReference type="SUPFAM" id="SSF51905">
    <property type="entry name" value="FAD/NAD(P)-binding domain"/>
    <property type="match status" value="1"/>
</dbReference>
<dbReference type="AlphaFoldDB" id="A0A1E3I6Z5"/>
<dbReference type="STRING" id="1295533.A0A1E3I6Z5"/>
<dbReference type="GO" id="GO:0071949">
    <property type="term" value="F:FAD binding"/>
    <property type="evidence" value="ECO:0007669"/>
    <property type="project" value="InterPro"/>
</dbReference>
<protein>
    <submittedName>
        <fullName evidence="12">Kynurenine 3-monooxygenase</fullName>
    </submittedName>
</protein>
<dbReference type="GO" id="GO:0070189">
    <property type="term" value="P:kynurenine metabolic process"/>
    <property type="evidence" value="ECO:0007669"/>
    <property type="project" value="TreeGrafter"/>
</dbReference>
<feature type="transmembrane region" description="Helical" evidence="10">
    <location>
        <begin position="518"/>
        <end position="539"/>
    </location>
</feature>
<reference evidence="12 13" key="1">
    <citation type="submission" date="2016-06" db="EMBL/GenBank/DDBJ databases">
        <title>Evolution of pathogenesis and genome organization in the Tremellales.</title>
        <authorList>
            <person name="Cuomo C."/>
            <person name="Litvintseva A."/>
            <person name="Heitman J."/>
            <person name="Chen Y."/>
            <person name="Sun S."/>
            <person name="Springer D."/>
            <person name="Dromer F."/>
            <person name="Young S."/>
            <person name="Zeng Q."/>
            <person name="Chapman S."/>
            <person name="Gujja S."/>
            <person name="Saif S."/>
            <person name="Birren B."/>
        </authorList>
    </citation>
    <scope>NUCLEOTIDE SEQUENCE [LARGE SCALE GENOMIC DNA]</scope>
    <source>
        <strain evidence="12 13">CBS 6039</strain>
    </source>
</reference>
<sequence length="549" mass="60516">MRSARFPVLLQLKRLVPIFSSAYIHPACPKNAHGKPSLSAQAQSAHSQLSAFIARDGTLNCGSPETANPRGEDTAPSNLRSINLAISSRGLSALQSVDPALATDFLEEAIPMKGRMIHHTDGKEESQLYDPIHGQCINSISRPILNQRLVQALPEGIKTRFNTKLELLDFKAKRAYASTSKESVVPGEEAGEGQKVSGKARGEWTAFDLVIGCDGSWSKVRAAMMRIDRVDFSQSFIPHAYIELHMPADSSRPEGFAMDKNHLHIWPRHAFMLIGLPNKDGSFTLTLFLPFDSLDKIKTREQASAFFKDNFPSAVDIVGEKLLLDDFENNPRGNLVTINCTPSAWSSHALLLGDASHSMVPFYGQGLNCGLEDVRVLSTILARHKISGKTTTPLGQKDDGLELALRAYSVEREADLKAICELALQNYTEMRSHVLSPMHHLRRHLDTLLTTLFPTVSRSSQPTTSLPSLLASESSSTAFPTNKVKGWTSMYHMVTFRPDVGYAEAMRKESWQKEVVRWVGYAGGAVSVGALGLGVVVGARWARTWLERR</sequence>
<comment type="caution">
    <text evidence="12">The sequence shown here is derived from an EMBL/GenBank/DDBJ whole genome shotgun (WGS) entry which is preliminary data.</text>
</comment>
<evidence type="ECO:0000256" key="5">
    <source>
        <dbReference type="ARBA" id="ARBA00022857"/>
    </source>
</evidence>
<evidence type="ECO:0000313" key="13">
    <source>
        <dbReference type="Proteomes" id="UP000094065"/>
    </source>
</evidence>
<gene>
    <name evidence="12" type="ORF">L202_00344</name>
</gene>
<dbReference type="GO" id="GO:0004502">
    <property type="term" value="F:kynurenine 3-monooxygenase activity"/>
    <property type="evidence" value="ECO:0007669"/>
    <property type="project" value="UniProtKB-EC"/>
</dbReference>
<keyword evidence="2" id="KW-0285">Flavoprotein</keyword>
<keyword evidence="10" id="KW-1133">Transmembrane helix</keyword>
<keyword evidence="10" id="KW-0472">Membrane</keyword>
<dbReference type="GeneID" id="30151653"/>
<evidence type="ECO:0000256" key="8">
    <source>
        <dbReference type="ARBA" id="ARBA00023128"/>
    </source>
</evidence>
<dbReference type="RefSeq" id="XP_018998187.1">
    <property type="nucleotide sequence ID" value="XM_019133482.1"/>
</dbReference>
<proteinExistence type="predicted"/>
<comment type="cofactor">
    <cofactor evidence="1">
        <name>FAD</name>
        <dbReference type="ChEBI" id="CHEBI:57692"/>
    </cofactor>
</comment>
<keyword evidence="7 12" id="KW-0503">Monooxygenase</keyword>
<dbReference type="FunFam" id="3.50.50.60:FF:000129">
    <property type="entry name" value="Kynurenine 3-monooxygenase"/>
    <property type="match status" value="1"/>
</dbReference>
<feature type="domain" description="FAD-binding" evidence="11">
    <location>
        <begin position="207"/>
        <end position="384"/>
    </location>
</feature>
<accession>A0A1E3I6Z5</accession>
<name>A0A1E3I6Z5_9TREE</name>
<keyword evidence="8" id="KW-0496">Mitochondrion</keyword>
<dbReference type="OrthoDB" id="10053569at2759"/>
<dbReference type="Gene3D" id="3.50.50.60">
    <property type="entry name" value="FAD/NAD(P)-binding domain"/>
    <property type="match status" value="1"/>
</dbReference>
<evidence type="ECO:0000256" key="9">
    <source>
        <dbReference type="ARBA" id="ARBA00047818"/>
    </source>
</evidence>
<organism evidence="12 13">
    <name type="scientific">Cryptococcus amylolentus CBS 6039</name>
    <dbReference type="NCBI Taxonomy" id="1295533"/>
    <lineage>
        <taxon>Eukaryota</taxon>
        <taxon>Fungi</taxon>
        <taxon>Dikarya</taxon>
        <taxon>Basidiomycota</taxon>
        <taxon>Agaricomycotina</taxon>
        <taxon>Tremellomycetes</taxon>
        <taxon>Tremellales</taxon>
        <taxon>Cryptococcaceae</taxon>
        <taxon>Cryptococcus</taxon>
    </lineage>
</organism>
<dbReference type="InterPro" id="IPR002938">
    <property type="entry name" value="FAD-bd"/>
</dbReference>
<keyword evidence="3" id="KW-0662">Pyridine nucleotide biosynthesis</keyword>
<evidence type="ECO:0000313" key="12">
    <source>
        <dbReference type="EMBL" id="ODN84384.1"/>
    </source>
</evidence>
<dbReference type="GO" id="GO:0019363">
    <property type="term" value="P:pyridine nucleotide biosynthetic process"/>
    <property type="evidence" value="ECO:0007669"/>
    <property type="project" value="UniProtKB-KW"/>
</dbReference>
<evidence type="ECO:0000256" key="1">
    <source>
        <dbReference type="ARBA" id="ARBA00001974"/>
    </source>
</evidence>
<dbReference type="PANTHER" id="PTHR46028:SF2">
    <property type="entry name" value="KYNURENINE 3-MONOOXYGENASE"/>
    <property type="match status" value="1"/>
</dbReference>
<keyword evidence="5" id="KW-0521">NADP</keyword>
<keyword evidence="4" id="KW-0274">FAD</keyword>
<evidence type="ECO:0000256" key="6">
    <source>
        <dbReference type="ARBA" id="ARBA00023002"/>
    </source>
</evidence>
<evidence type="ECO:0000256" key="4">
    <source>
        <dbReference type="ARBA" id="ARBA00022827"/>
    </source>
</evidence>
<evidence type="ECO:0000256" key="7">
    <source>
        <dbReference type="ARBA" id="ARBA00023033"/>
    </source>
</evidence>
<keyword evidence="13" id="KW-1185">Reference proteome</keyword>
<comment type="catalytic activity">
    <reaction evidence="9">
        <text>L-kynurenine + NADPH + O2 + H(+) = 3-hydroxy-L-kynurenine + NADP(+) + H2O</text>
        <dbReference type="Rhea" id="RHEA:20545"/>
        <dbReference type="ChEBI" id="CHEBI:15377"/>
        <dbReference type="ChEBI" id="CHEBI:15378"/>
        <dbReference type="ChEBI" id="CHEBI:15379"/>
        <dbReference type="ChEBI" id="CHEBI:57783"/>
        <dbReference type="ChEBI" id="CHEBI:57959"/>
        <dbReference type="ChEBI" id="CHEBI:58125"/>
        <dbReference type="ChEBI" id="CHEBI:58349"/>
        <dbReference type="EC" id="1.14.13.9"/>
    </reaction>
</comment>
<evidence type="ECO:0000256" key="3">
    <source>
        <dbReference type="ARBA" id="ARBA00022642"/>
    </source>
</evidence>
<dbReference type="GO" id="GO:0005741">
    <property type="term" value="C:mitochondrial outer membrane"/>
    <property type="evidence" value="ECO:0007669"/>
    <property type="project" value="TreeGrafter"/>
</dbReference>
<dbReference type="PANTHER" id="PTHR46028">
    <property type="entry name" value="KYNURENINE 3-MONOOXYGENASE"/>
    <property type="match status" value="1"/>
</dbReference>
<evidence type="ECO:0000256" key="10">
    <source>
        <dbReference type="SAM" id="Phobius"/>
    </source>
</evidence>
<dbReference type="Proteomes" id="UP000094065">
    <property type="component" value="Unassembled WGS sequence"/>
</dbReference>
<dbReference type="Pfam" id="PF01494">
    <property type="entry name" value="FAD_binding_3"/>
    <property type="match status" value="1"/>
</dbReference>
<dbReference type="InterPro" id="IPR036188">
    <property type="entry name" value="FAD/NAD-bd_sf"/>
</dbReference>
<keyword evidence="6" id="KW-0560">Oxidoreductase</keyword>
<dbReference type="PRINTS" id="PR00420">
    <property type="entry name" value="RNGMNOXGNASE"/>
</dbReference>
<dbReference type="EMBL" id="AWGJ01000001">
    <property type="protein sequence ID" value="ODN84384.1"/>
    <property type="molecule type" value="Genomic_DNA"/>
</dbReference>